<dbReference type="Proteomes" id="UP000735302">
    <property type="component" value="Unassembled WGS sequence"/>
</dbReference>
<dbReference type="AlphaFoldDB" id="A0AAV3YPP4"/>
<feature type="region of interest" description="Disordered" evidence="2">
    <location>
        <begin position="452"/>
        <end position="586"/>
    </location>
</feature>
<gene>
    <name evidence="4" type="ORF">PoB_001081800</name>
</gene>
<feature type="compositionally biased region" description="Polar residues" evidence="2">
    <location>
        <begin position="427"/>
        <end position="439"/>
    </location>
</feature>
<dbReference type="InterPro" id="IPR004827">
    <property type="entry name" value="bZIP"/>
</dbReference>
<feature type="compositionally biased region" description="Low complexity" evidence="2">
    <location>
        <begin position="362"/>
        <end position="411"/>
    </location>
</feature>
<protein>
    <submittedName>
        <fullName evidence="4">Thyrotroph embryonic factor</fullName>
    </submittedName>
</protein>
<keyword evidence="1" id="KW-0175">Coiled coil</keyword>
<dbReference type="GO" id="GO:0003700">
    <property type="term" value="F:DNA-binding transcription factor activity"/>
    <property type="evidence" value="ECO:0007669"/>
    <property type="project" value="InterPro"/>
</dbReference>
<proteinExistence type="predicted"/>
<dbReference type="Gene3D" id="1.20.5.170">
    <property type="match status" value="1"/>
</dbReference>
<dbReference type="InterPro" id="IPR046347">
    <property type="entry name" value="bZIP_sf"/>
</dbReference>
<reference evidence="4 5" key="1">
    <citation type="journal article" date="2021" name="Elife">
        <title>Chloroplast acquisition without the gene transfer in kleptoplastic sea slugs, Plakobranchus ocellatus.</title>
        <authorList>
            <person name="Maeda T."/>
            <person name="Takahashi S."/>
            <person name="Yoshida T."/>
            <person name="Shimamura S."/>
            <person name="Takaki Y."/>
            <person name="Nagai Y."/>
            <person name="Toyoda A."/>
            <person name="Suzuki Y."/>
            <person name="Arimoto A."/>
            <person name="Ishii H."/>
            <person name="Satoh N."/>
            <person name="Nishiyama T."/>
            <person name="Hasebe M."/>
            <person name="Maruyama T."/>
            <person name="Minagawa J."/>
            <person name="Obokata J."/>
            <person name="Shigenobu S."/>
        </authorList>
    </citation>
    <scope>NUCLEOTIDE SEQUENCE [LARGE SCALE GENOMIC DNA]</scope>
</reference>
<organism evidence="4 5">
    <name type="scientific">Plakobranchus ocellatus</name>
    <dbReference type="NCBI Taxonomy" id="259542"/>
    <lineage>
        <taxon>Eukaryota</taxon>
        <taxon>Metazoa</taxon>
        <taxon>Spiralia</taxon>
        <taxon>Lophotrochozoa</taxon>
        <taxon>Mollusca</taxon>
        <taxon>Gastropoda</taxon>
        <taxon>Heterobranchia</taxon>
        <taxon>Euthyneura</taxon>
        <taxon>Panpulmonata</taxon>
        <taxon>Sacoglossa</taxon>
        <taxon>Placobranchoidea</taxon>
        <taxon>Plakobranchidae</taxon>
        <taxon>Plakobranchus</taxon>
    </lineage>
</organism>
<feature type="region of interest" description="Disordered" evidence="2">
    <location>
        <begin position="144"/>
        <end position="201"/>
    </location>
</feature>
<feature type="compositionally biased region" description="Polar residues" evidence="2">
    <location>
        <begin position="156"/>
        <end position="173"/>
    </location>
</feature>
<feature type="coiled-coil region" evidence="1">
    <location>
        <begin position="594"/>
        <end position="621"/>
    </location>
</feature>
<feature type="region of interest" description="Disordered" evidence="2">
    <location>
        <begin position="345"/>
        <end position="439"/>
    </location>
</feature>
<dbReference type="SUPFAM" id="SSF57959">
    <property type="entry name" value="Leucine zipper domain"/>
    <property type="match status" value="1"/>
</dbReference>
<evidence type="ECO:0000259" key="3">
    <source>
        <dbReference type="PROSITE" id="PS50217"/>
    </source>
</evidence>
<feature type="compositionally biased region" description="Basic and acidic residues" evidence="2">
    <location>
        <begin position="557"/>
        <end position="586"/>
    </location>
</feature>
<feature type="compositionally biased region" description="Low complexity" evidence="2">
    <location>
        <begin position="496"/>
        <end position="505"/>
    </location>
</feature>
<dbReference type="SMART" id="SM00338">
    <property type="entry name" value="BRLZ"/>
    <property type="match status" value="1"/>
</dbReference>
<keyword evidence="5" id="KW-1185">Reference proteome</keyword>
<evidence type="ECO:0000256" key="2">
    <source>
        <dbReference type="SAM" id="MobiDB-lite"/>
    </source>
</evidence>
<sequence>MNDPTRKLCPLRGQTKHWSRLNLMRASFLTNTKWLRQVEQLSWVSLDHRRQDHKKERLGPPSARHGPYAFGFGNQSETPATTAAVTWPSLNVATADDVPSSVVINSLTLVFCLESMSKDQPIKNFGLEGHHGFKKFDVDKRNTMSYPDSSADARPTGSSASDLRMSHQQQDSAPSMRGPGGLMQHQRHRHLSNPQQRAPSLGAQLGEQSRQVPLGPMGQQRVYGDPGDYIRLASGQSIPGVSGLTTTPSILGLESSLGSSYNYEDLDLSDPEATNALLMRPDLMVTADSLIHQREQDLNLASSTPPSMAPSSSAMPMPGFVVPNRSLLAARSSLLSSHDPLSMLFDQPPLPPAGGYHTGIDNTSSTFSSSSGGLLSHTSSASSSFSMGPGSSSSLNSSSNMPPSSTPLNGNGRNGGNSNGAGRRLHQQQNIPAPNPLDSRNTFLVKQEADEGQFVDDDDTLSRSPINSPSKSEHGHDTHMFASPSGADDRKRGVKRSISSRSASSTNGGQESSACKSPSSSQAAGKNGGVASSSTGDPVTPGPSGESSKTAPNGLDNPKEHDPVYLEKRRKNNESAKRSREARRTKEELVAFKVINLEEENMKLRAEIRLLDKELDELRTRLYQCN</sequence>
<feature type="compositionally biased region" description="Low complexity" evidence="2">
    <location>
        <begin position="512"/>
        <end position="524"/>
    </location>
</feature>
<evidence type="ECO:0000256" key="1">
    <source>
        <dbReference type="SAM" id="Coils"/>
    </source>
</evidence>
<comment type="caution">
    <text evidence="4">The sequence shown here is derived from an EMBL/GenBank/DDBJ whole genome shotgun (WGS) entry which is preliminary data.</text>
</comment>
<dbReference type="PROSITE" id="PS50217">
    <property type="entry name" value="BZIP"/>
    <property type="match status" value="1"/>
</dbReference>
<dbReference type="CDD" id="cd14695">
    <property type="entry name" value="bZIP_HLF"/>
    <property type="match status" value="1"/>
</dbReference>
<accession>A0AAV3YPP4</accession>
<evidence type="ECO:0000313" key="5">
    <source>
        <dbReference type="Proteomes" id="UP000735302"/>
    </source>
</evidence>
<dbReference type="EMBL" id="BLXT01001295">
    <property type="protein sequence ID" value="GFN84312.1"/>
    <property type="molecule type" value="Genomic_DNA"/>
</dbReference>
<feature type="domain" description="BZIP" evidence="3">
    <location>
        <begin position="562"/>
        <end position="625"/>
    </location>
</feature>
<name>A0AAV3YPP4_9GAST</name>
<dbReference type="Pfam" id="PF07716">
    <property type="entry name" value="bZIP_2"/>
    <property type="match status" value="1"/>
</dbReference>
<evidence type="ECO:0000313" key="4">
    <source>
        <dbReference type="EMBL" id="GFN84312.1"/>
    </source>
</evidence>